<feature type="transmembrane region" description="Helical" evidence="2">
    <location>
        <begin position="150"/>
        <end position="168"/>
    </location>
</feature>
<dbReference type="Pfam" id="PF00990">
    <property type="entry name" value="GGDEF"/>
    <property type="match status" value="1"/>
</dbReference>
<dbReference type="SMART" id="SM00267">
    <property type="entry name" value="GGDEF"/>
    <property type="match status" value="1"/>
</dbReference>
<dbReference type="Proteomes" id="UP000593591">
    <property type="component" value="Chromosome"/>
</dbReference>
<dbReference type="PROSITE" id="PS50887">
    <property type="entry name" value="GGDEF"/>
    <property type="match status" value="1"/>
</dbReference>
<feature type="transmembrane region" description="Helical" evidence="2">
    <location>
        <begin position="6"/>
        <end position="26"/>
    </location>
</feature>
<dbReference type="GO" id="GO:0043709">
    <property type="term" value="P:cell adhesion involved in single-species biofilm formation"/>
    <property type="evidence" value="ECO:0007669"/>
    <property type="project" value="TreeGrafter"/>
</dbReference>
<evidence type="ECO:0000256" key="2">
    <source>
        <dbReference type="SAM" id="Phobius"/>
    </source>
</evidence>
<dbReference type="InterPro" id="IPR000160">
    <property type="entry name" value="GGDEF_dom"/>
</dbReference>
<dbReference type="Gene3D" id="3.30.70.270">
    <property type="match status" value="1"/>
</dbReference>
<keyword evidence="2" id="KW-0812">Transmembrane</keyword>
<dbReference type="CDD" id="cd01949">
    <property type="entry name" value="GGDEF"/>
    <property type="match status" value="1"/>
</dbReference>
<dbReference type="InterPro" id="IPR043128">
    <property type="entry name" value="Rev_trsase/Diguanyl_cyclase"/>
</dbReference>
<feature type="transmembrane region" description="Helical" evidence="2">
    <location>
        <begin position="180"/>
        <end position="199"/>
    </location>
</feature>
<sequence length="391" mass="45222">MAHDYFKEFLIGNYILICIAIIMVANSIQKYKENKKNSIYIMLIMAVTMTLAISETLSDVLQYEVKTVFGTTLLSCINYVLRPLCILLFIMLSGEETKTKKFYFLLVPIILDIIVYILPLIPGCKGLVFCFSVSQEGDIYFTPANTPLRYMSHIISAIYLVYLTYRSISFLRLKHFNQAVAILFCDALVIASAMIETFWNDNGDIHILNHTIAISVVFYYLYLYTEKAKYDTLTGLFARFMYYSDLRKMDKTITGVVQLDMNGLKYYNDTYGHDAGDLALRTISQIILRCCSKNMYPYRLGGDEFIILVVNESKEKIDAFINQIKEEIAKTEYHCALGYAYRNSKNLSVQDLTRLAEAKMYQNKNEFYQNHPCFKRRKIDNPLSPTDHTLQ</sequence>
<feature type="transmembrane region" description="Helical" evidence="2">
    <location>
        <begin position="69"/>
        <end position="90"/>
    </location>
</feature>
<dbReference type="GO" id="GO:1902201">
    <property type="term" value="P:negative regulation of bacterial-type flagellum-dependent cell motility"/>
    <property type="evidence" value="ECO:0007669"/>
    <property type="project" value="TreeGrafter"/>
</dbReference>
<evidence type="ECO:0000259" key="3">
    <source>
        <dbReference type="PROSITE" id="PS50887"/>
    </source>
</evidence>
<feature type="transmembrane region" description="Helical" evidence="2">
    <location>
        <begin position="38"/>
        <end position="57"/>
    </location>
</feature>
<dbReference type="GO" id="GO:0052621">
    <property type="term" value="F:diguanylate cyclase activity"/>
    <property type="evidence" value="ECO:0007669"/>
    <property type="project" value="UniProtKB-EC"/>
</dbReference>
<evidence type="ECO:0000256" key="1">
    <source>
        <dbReference type="ARBA" id="ARBA00012528"/>
    </source>
</evidence>
<dbReference type="NCBIfam" id="TIGR00254">
    <property type="entry name" value="GGDEF"/>
    <property type="match status" value="1"/>
</dbReference>
<keyword evidence="2" id="KW-1133">Transmembrane helix</keyword>
<dbReference type="KEGG" id="trc:DYE49_03370"/>
<accession>A0A7M1XK58</accession>
<dbReference type="SUPFAM" id="SSF55073">
    <property type="entry name" value="Nucleotide cyclase"/>
    <property type="match status" value="1"/>
</dbReference>
<dbReference type="PANTHER" id="PTHR45138">
    <property type="entry name" value="REGULATORY COMPONENTS OF SENSORY TRANSDUCTION SYSTEM"/>
    <property type="match status" value="1"/>
</dbReference>
<dbReference type="AlphaFoldDB" id="A0A7M1XK58"/>
<dbReference type="PANTHER" id="PTHR45138:SF6">
    <property type="entry name" value="DIGUANYLATE CYCLASE DGCN"/>
    <property type="match status" value="1"/>
</dbReference>
<proteinExistence type="predicted"/>
<keyword evidence="2" id="KW-0472">Membrane</keyword>
<reference evidence="4 5" key="1">
    <citation type="submission" date="2018-08" db="EMBL/GenBank/DDBJ databases">
        <title>The first complete genome of Treponema rectale (CHPAT), a commensal spirochete of the bovine rectum.</title>
        <authorList>
            <person name="Staton G.J."/>
            <person name="Clegg S.R."/>
            <person name="Carter S.D."/>
            <person name="Radford A.D."/>
            <person name="Darby A."/>
            <person name="Hall N."/>
            <person name="Birtles R.J."/>
            <person name="Evans N.J."/>
        </authorList>
    </citation>
    <scope>NUCLEOTIDE SEQUENCE [LARGE SCALE GENOMIC DNA]</scope>
    <source>
        <strain evidence="4 5">CHPA</strain>
    </source>
</reference>
<feature type="transmembrane region" description="Helical" evidence="2">
    <location>
        <begin position="205"/>
        <end position="223"/>
    </location>
</feature>
<dbReference type="InterPro" id="IPR050469">
    <property type="entry name" value="Diguanylate_Cyclase"/>
</dbReference>
<organism evidence="4 5">
    <name type="scientific">Treponema rectale</name>
    <dbReference type="NCBI Taxonomy" id="744512"/>
    <lineage>
        <taxon>Bacteria</taxon>
        <taxon>Pseudomonadati</taxon>
        <taxon>Spirochaetota</taxon>
        <taxon>Spirochaetia</taxon>
        <taxon>Spirochaetales</taxon>
        <taxon>Treponemataceae</taxon>
        <taxon>Treponema</taxon>
    </lineage>
</organism>
<feature type="domain" description="GGDEF" evidence="3">
    <location>
        <begin position="252"/>
        <end position="377"/>
    </location>
</feature>
<evidence type="ECO:0000313" key="5">
    <source>
        <dbReference type="Proteomes" id="UP000593591"/>
    </source>
</evidence>
<feature type="transmembrane region" description="Helical" evidence="2">
    <location>
        <begin position="102"/>
        <end position="121"/>
    </location>
</feature>
<dbReference type="EMBL" id="CP031517">
    <property type="protein sequence ID" value="QOS39550.1"/>
    <property type="molecule type" value="Genomic_DNA"/>
</dbReference>
<gene>
    <name evidence="4" type="ORF">DYE49_03370</name>
</gene>
<dbReference type="GO" id="GO:0005886">
    <property type="term" value="C:plasma membrane"/>
    <property type="evidence" value="ECO:0007669"/>
    <property type="project" value="TreeGrafter"/>
</dbReference>
<protein>
    <recommendedName>
        <fullName evidence="1">diguanylate cyclase</fullName>
        <ecNumber evidence="1">2.7.7.65</ecNumber>
    </recommendedName>
</protein>
<dbReference type="EC" id="2.7.7.65" evidence="1"/>
<name>A0A7M1XK58_9SPIR</name>
<evidence type="ECO:0000313" key="4">
    <source>
        <dbReference type="EMBL" id="QOS39550.1"/>
    </source>
</evidence>
<dbReference type="InterPro" id="IPR029787">
    <property type="entry name" value="Nucleotide_cyclase"/>
</dbReference>